<organism evidence="1 2">
    <name type="scientific">Rhizosphaericola mali</name>
    <dbReference type="NCBI Taxonomy" id="2545455"/>
    <lineage>
        <taxon>Bacteria</taxon>
        <taxon>Pseudomonadati</taxon>
        <taxon>Bacteroidota</taxon>
        <taxon>Chitinophagia</taxon>
        <taxon>Chitinophagales</taxon>
        <taxon>Chitinophagaceae</taxon>
        <taxon>Rhizosphaericola</taxon>
    </lineage>
</organism>
<proteinExistence type="predicted"/>
<protein>
    <submittedName>
        <fullName evidence="1">Uncharacterized protein</fullName>
    </submittedName>
</protein>
<evidence type="ECO:0000313" key="2">
    <source>
        <dbReference type="Proteomes" id="UP000292424"/>
    </source>
</evidence>
<dbReference type="OrthoDB" id="788168at2"/>
<dbReference type="AlphaFoldDB" id="A0A5P2G4T9"/>
<reference evidence="1 2" key="1">
    <citation type="submission" date="2019-09" db="EMBL/GenBank/DDBJ databases">
        <title>Complete genome sequence of Arachidicoccus sp. B3-10 isolated from apple orchard soil.</title>
        <authorList>
            <person name="Kim H.S."/>
            <person name="Han K.-I."/>
            <person name="Suh M.K."/>
            <person name="Lee K.C."/>
            <person name="Eom M.K."/>
            <person name="Kim J.-S."/>
            <person name="Kang S.W."/>
            <person name="Sin Y."/>
            <person name="Lee J.-S."/>
        </authorList>
    </citation>
    <scope>NUCLEOTIDE SEQUENCE [LARGE SCALE GENOMIC DNA]</scope>
    <source>
        <strain evidence="1 2">B3-10</strain>
    </source>
</reference>
<keyword evidence="2" id="KW-1185">Reference proteome</keyword>
<gene>
    <name evidence="1" type="ORF">E0W69_020065</name>
</gene>
<evidence type="ECO:0000313" key="1">
    <source>
        <dbReference type="EMBL" id="QES90844.1"/>
    </source>
</evidence>
<dbReference type="KEGG" id="arac:E0W69_020065"/>
<dbReference type="EMBL" id="CP044016">
    <property type="protein sequence ID" value="QES90844.1"/>
    <property type="molecule type" value="Genomic_DNA"/>
</dbReference>
<name>A0A5P2G4T9_9BACT</name>
<accession>A0A5P2G4T9</accession>
<sequence>MRKLILVIYGCLALQLSHAQKMDSVHISKMEDSLKTVANDMIFNKDLEQRMQSNQKFVRSLVKVLEKPYSYQYKFDSLQTISIEYAPDNAFRIFTWELELNDNYFRQFGAIQMNTKDGKMKIFPLFDASEFTEMPWDSVRDAKHWIGALYYKILKNSYKGKDYYTLLGLDDHDFLTTRKWIDVLTFDKNEAPQFGAPIFQYKYDTIKVQPPVDRFLFEFKKDGRARLNYDPELNLIVFDHLISEKNRPWDKMTLVSNGEYEGFQWKEGKWVHIPNIFANQKNNPNTLPKPKNDSEFDLR</sequence>
<dbReference type="Proteomes" id="UP000292424">
    <property type="component" value="Chromosome"/>
</dbReference>
<dbReference type="RefSeq" id="WP_131331827.1">
    <property type="nucleotide sequence ID" value="NZ_CP044016.1"/>
</dbReference>